<name>A0ACB7F780_NIBAL</name>
<protein>
    <submittedName>
        <fullName evidence="1">AT-rich interactive domain-containing protein 5B</fullName>
    </submittedName>
</protein>
<proteinExistence type="predicted"/>
<dbReference type="EMBL" id="CM024806">
    <property type="protein sequence ID" value="KAG8008901.1"/>
    <property type="molecule type" value="Genomic_DNA"/>
</dbReference>
<evidence type="ECO:0000313" key="2">
    <source>
        <dbReference type="Proteomes" id="UP000805704"/>
    </source>
</evidence>
<keyword evidence="2" id="KW-1185">Reference proteome</keyword>
<dbReference type="Proteomes" id="UP000805704">
    <property type="component" value="Chromosome 18"/>
</dbReference>
<accession>A0ACB7F780</accession>
<evidence type="ECO:0000313" key="1">
    <source>
        <dbReference type="EMBL" id="KAG8008901.1"/>
    </source>
</evidence>
<comment type="caution">
    <text evidence="1">The sequence shown here is derived from an EMBL/GenBank/DDBJ whole genome shotgun (WGS) entry which is preliminary data.</text>
</comment>
<gene>
    <name evidence="1" type="primary">ARID5B.5</name>
    <name evidence="1" type="ORF">GBF38_011446</name>
</gene>
<organism evidence="1 2">
    <name type="scientific">Nibea albiflora</name>
    <name type="common">Yellow drum</name>
    <name type="synonym">Corvina albiflora</name>
    <dbReference type="NCBI Taxonomy" id="240163"/>
    <lineage>
        <taxon>Eukaryota</taxon>
        <taxon>Metazoa</taxon>
        <taxon>Chordata</taxon>
        <taxon>Craniata</taxon>
        <taxon>Vertebrata</taxon>
        <taxon>Euteleostomi</taxon>
        <taxon>Actinopterygii</taxon>
        <taxon>Neopterygii</taxon>
        <taxon>Teleostei</taxon>
        <taxon>Neoteleostei</taxon>
        <taxon>Acanthomorphata</taxon>
        <taxon>Eupercaria</taxon>
        <taxon>Sciaenidae</taxon>
        <taxon>Nibea</taxon>
    </lineage>
</organism>
<reference evidence="1" key="1">
    <citation type="submission" date="2020-04" db="EMBL/GenBank/DDBJ databases">
        <title>A chromosome-scale assembly and high-density genetic map of the yellow drum (Nibea albiflora) genome.</title>
        <authorList>
            <person name="Xu D."/>
            <person name="Zhang W."/>
            <person name="Chen R."/>
            <person name="Tan P."/>
            <person name="Wang L."/>
            <person name="Song H."/>
            <person name="Tian L."/>
            <person name="Zhu Q."/>
            <person name="Wang B."/>
        </authorList>
    </citation>
    <scope>NUCLEOTIDE SEQUENCE</scope>
    <source>
        <strain evidence="1">ZJHYS-2018</strain>
    </source>
</reference>
<sequence>MQFNVNHDSRQGGNFTDSPVNRTLMLPADDPLGGHTMWQVIIIVFLTGSLSLVTVVGNILVLVSFKINKALKTVNNYYLLSLAFADLIIGTLSMNLYTTYFIMNQWALGPVVCDLWLAIDYVASNASVMNLLVISFDRYFSVTRPLTYRAKRTTKRAMTMIGLAWSISFILWAPAILFWQYIEGSRTVPSDQCYIQFLTEPIITFCTAIAAFYLPVTIMAILFWKIYQETEKRAKDVQGLKGSGSGNTNSQTHDQGNASGRAGEEAVTINQRDSPAMLCQISSQSCSSYELNQLASEKNKDNAGMPGGKASRGKCGTFCFQFSTLLPGHHASKRSVNTTTTTVGEAKESSSDSFNNNEAGAPGNQAELLEETDDATPPKPPTDSHNKSPEPTEGLSSGNVFEEGEGQMGSGTSADSLEDCLSAGSESNHSAATASTSASPSHQQCRRSSVCFTPLPPQESPTLAKRLLRSNQSSTSSSPMVKPYPPIFPSYIKTTTRQLSSPGQSPALSPSHSPLSPRRAHHHLHRTMAEGHQVRRQRSRSLAGPLSRSADWTEELERRMRSREEDGGGSGGSGEYLMGYRGGGSQPICGTRRSSCGQMSTCGFQDVFTGRTLLEKLFLQQQQEEPEEAERLCSRILAMGLLLPFTDCFREQLTGSTAHITSTAPSKFDHDQLYTWAAVNQPTQVLEPLEGKLPGQLKGPWPPARPGADSRTGLKSTEAEHHAAILDLKQQQKENQEEECVLPSTKLKEKHVNVIQQLEQTIEDLRTKIAELERQPPLLDRDSMKPTTSTTDRECGGDESLLRVVCDAHLQTEAAAALGCLEAKSVQTSPMDDSFKFKVPCSEPGGANSFLQPPLQPPPRQDGFQCSCQQQPPPPPPPPPLPGRAVSVHPLPGQTVAPPPPPPPPPPLPGGSMPAPPPPPPPPPPPLPCGLAPPPPPPPLPGGLAPPPPPPPLPGGFAPPPPPPPPPPLPGGIAPPPPPLPGIGGPPPPPPPPPGCGPPPPPPPPGAICVPPALPGALGSLPPPLPLGLYALGLTQEKPPRKAVVEPPRPMKPLYWTRIQLHSKKEVSSSLVWENIEEPDVDFEEFVELFSKTAVKEKKQPLSDTITKSKAKQVMKLLNNKRSQAVGILMSSLHLDMKDIQHAILNLDNTVVDLETLQALYENRAQQDELDKIEKHIKSSKDKENAKPLDKPEQFLYQLSLIPNFSGRVFCILFQSSFSECMSSIMRKLDTLQRLCKVLQDCETVKRVLGLVLAFGNFMNGGNRTRGQADGFTLDILPKLKDVKSSDNMKSLLSYIVAYYLRHFDERQEPNSHVSMSPTRACTSEVEKVCKVSDEDNLQPFKDKMDDFLTQAKSELETLDTQLSSTHKLFLELTVFFSVKAKAGEKEVSPNTVFCIWHEFSSDFKEQWKKENKVILKERLKAAEECFRQAKEKAAYSVKPKHASGIKEETVFLLQWDAVPHQQIQELLHRSGDELQWELKEILGFRNYQTCMKEAALLDYYVCGFWWAKEANFTPIQISFTMAALHMLLNNIREKQMVLVENLMEFAKALGAACCSSSSEADTTSLLDKEDAMALISYIRNSLFQKYTLYKLLFSTSREELLTGMEWLGSPCGSHGPYIFYKAFRFNLDGKKRLLSLGEFFLVRCQPDEPLCVAELQLLWEERTSHQLLSSSKLYFLPEDTPQGRSASHGQDEVIAVSEKVVVRLEDLVKWTVWDHEAWNRGMKALPLKISSKRSTTDSFIHYHDPTLNGGLHFKDVMKEKAALGETLGQKQVLVLSYPRYCRYRSVVARLREQPRSLLTNEVVLALGGIAVPSENTRILYCRDTFRHPTLLHNESICDEFAPNLKGRPRKKKLSNYLYHDSHGQSQGSGQKSSKETEATAGETTVEVTADKAGVTKVKDSRVSSVNHSTPLALPEERRRRGRGLQYKEEEQAFLVSLYKYMKERKTPIERIPYLGFKQINLWTMFQAAQSLGGYELITARRQWKNVYDELGGNPSSTSAATCTRRHYERLILPYERFITGEEDKRTMVPQLKPGKLEASTSKGSSSSICTPILKTEACPEKNDTPERRDPDQSRLVLEQNSQLKLEPQICITRLDSLTPLLSVRKRQSPTQDSQNDSAIQLMQEHKEEVKRKRRYSGCDPSYLTTKDESMLPLATPKIFNHGHSAVDLWQHQQLPLQDLCRIGKPRNLQSPTIPEPPSEQAELPRTEDTSSGFTTLFESSGASKANMSPLAKKKLLLHVNSTGLPKQGHCYSSFQKTPPLITSSSTNTIIEEPAERPAVTIDSSVVVLSRPSVIQHVQSFKTTVQKDRERQVKESTPLPVNYHKHHFHHVPPSCSPIPLLSHKKESKCLSTPLLTPKIPQSSWTPQGFPADLFSSVSYLDYRHRAAEKADGTANVELVYDGSKQLQEQGATHPRNPKSLVRFLQSDDDSKYSTLIDQDNSPNPRTLLSDDQPTDLSLPKSSPKPLHHPCASDPLKYSTRYRDSTSFVPQNGLTDVTIAHYLRAQQVPPLTVSLARTCNPRQDPAAEPFRATEEAVVGTVHNRGVVKKQKVGNQKEQERLQTALYNRMTEALGSQMVLHNACVTHPLNNLGNSISKRRRHAIPPIPKDVLSSSPSKEIKTPKDDSVVGESAEGAEGGAPASPFSILSPASQIYPNILNPSGTLALYQVQNLCRDTFSIPLIMDQPHCSKSHLQNPLQYLKTQSTDFDPPLVPPIAIHSSIAQRQLLVQATPSPIHIYQQTYGDVLHHKLYPVSVNPHPTFSQPPSVHPSTKLP</sequence>